<feature type="transmembrane region" description="Helical" evidence="2">
    <location>
        <begin position="87"/>
        <end position="106"/>
    </location>
</feature>
<evidence type="ECO:0000313" key="4">
    <source>
        <dbReference type="Proteomes" id="UP001500074"/>
    </source>
</evidence>
<dbReference type="InterPro" id="IPR007136">
    <property type="entry name" value="DUF347"/>
</dbReference>
<evidence type="ECO:0000313" key="3">
    <source>
        <dbReference type="EMBL" id="GAA5176257.1"/>
    </source>
</evidence>
<dbReference type="RefSeq" id="WP_236254988.1">
    <property type="nucleotide sequence ID" value="NZ_BAABKI010000021.1"/>
</dbReference>
<feature type="transmembrane region" description="Helical" evidence="2">
    <location>
        <begin position="239"/>
        <end position="263"/>
    </location>
</feature>
<keyword evidence="4" id="KW-1185">Reference proteome</keyword>
<keyword evidence="2" id="KW-0472">Membrane</keyword>
<evidence type="ECO:0000256" key="2">
    <source>
        <dbReference type="SAM" id="Phobius"/>
    </source>
</evidence>
<proteinExistence type="predicted"/>
<evidence type="ECO:0000256" key="1">
    <source>
        <dbReference type="SAM" id="MobiDB-lite"/>
    </source>
</evidence>
<comment type="caution">
    <text evidence="3">The sequence shown here is derived from an EMBL/GenBank/DDBJ whole genome shotgun (WGS) entry which is preliminary data.</text>
</comment>
<feature type="transmembrane region" description="Helical" evidence="2">
    <location>
        <begin position="209"/>
        <end position="227"/>
    </location>
</feature>
<keyword evidence="2" id="KW-1133">Transmembrane helix</keyword>
<feature type="compositionally biased region" description="Polar residues" evidence="1">
    <location>
        <begin position="1"/>
        <end position="15"/>
    </location>
</feature>
<protein>
    <submittedName>
        <fullName evidence="3">Membrane protein</fullName>
    </submittedName>
</protein>
<feature type="transmembrane region" description="Helical" evidence="2">
    <location>
        <begin position="155"/>
        <end position="175"/>
    </location>
</feature>
<dbReference type="EMBL" id="BAABKI010000021">
    <property type="protein sequence ID" value="GAA5176257.1"/>
    <property type="molecule type" value="Genomic_DNA"/>
</dbReference>
<sequence>MSAKPDTNSRSTTVGQPEHESPFPSLMSKVPEITLLFWIIKMMSTTVGETGADFLAVDMGFGLVGTSLVMGTIFFATLLAQIKARSYIPWLYWTTVLLISVFGTLITDIMTDQFGVPLTVSSAVFSVALIITFAIWYRVEHTLSIHSIFTRRRELFYWAAILFTFALGTAAGDLVSEGMGAGYQLSLFLFGGLIAVTALAYYTFGANAILTFWIAYVLTRPLGASLADMLTKPTAEGGLGLGATGTSELFLVTIVVLVGYLTVTRKRSTTPIVGSTD</sequence>
<feature type="transmembrane region" description="Helical" evidence="2">
    <location>
        <begin position="118"/>
        <end position="139"/>
    </location>
</feature>
<feature type="transmembrane region" description="Helical" evidence="2">
    <location>
        <begin position="59"/>
        <end position="80"/>
    </location>
</feature>
<dbReference type="Proteomes" id="UP001500074">
    <property type="component" value="Unassembled WGS sequence"/>
</dbReference>
<feature type="transmembrane region" description="Helical" evidence="2">
    <location>
        <begin position="181"/>
        <end position="202"/>
    </location>
</feature>
<organism evidence="3 4">
    <name type="scientific">Modicisalibacter zincidurans</name>
    <dbReference type="NCBI Taxonomy" id="1178777"/>
    <lineage>
        <taxon>Bacteria</taxon>
        <taxon>Pseudomonadati</taxon>
        <taxon>Pseudomonadota</taxon>
        <taxon>Gammaproteobacteria</taxon>
        <taxon>Oceanospirillales</taxon>
        <taxon>Halomonadaceae</taxon>
        <taxon>Modicisalibacter</taxon>
    </lineage>
</organism>
<feature type="region of interest" description="Disordered" evidence="1">
    <location>
        <begin position="1"/>
        <end position="25"/>
    </location>
</feature>
<dbReference type="Pfam" id="PF03988">
    <property type="entry name" value="DUF347"/>
    <property type="match status" value="4"/>
</dbReference>
<accession>A0ABP9RG18</accession>
<gene>
    <name evidence="3" type="ORF">GCM10023342_21320</name>
</gene>
<reference evidence="4" key="1">
    <citation type="journal article" date="2019" name="Int. J. Syst. Evol. Microbiol.">
        <title>The Global Catalogue of Microorganisms (GCM) 10K type strain sequencing project: providing services to taxonomists for standard genome sequencing and annotation.</title>
        <authorList>
            <consortium name="The Broad Institute Genomics Platform"/>
            <consortium name="The Broad Institute Genome Sequencing Center for Infectious Disease"/>
            <person name="Wu L."/>
            <person name="Ma J."/>
        </authorList>
    </citation>
    <scope>NUCLEOTIDE SEQUENCE [LARGE SCALE GENOMIC DNA]</scope>
    <source>
        <strain evidence="4">JCM 18472</strain>
    </source>
</reference>
<keyword evidence="2" id="KW-0812">Transmembrane</keyword>
<name>A0ABP9RG18_9GAMM</name>